<sequence>MTVTGRLILTGVRRRLPITTIVAAVFAAQAGAVLAIPLLAGTRTGAVITVVGFGLGFGITSLATPALLADRYGTTAYATIAGGLAAPVTIAKATAPLAAAILLHTAGGYIPLLTAVAICCALATVGMTTRAKIPAPQPFTAEI</sequence>
<dbReference type="InterPro" id="IPR036259">
    <property type="entry name" value="MFS_trans_sf"/>
</dbReference>
<comment type="caution">
    <text evidence="2">The sequence shown here is derived from an EMBL/GenBank/DDBJ whole genome shotgun (WGS) entry which is preliminary data.</text>
</comment>
<evidence type="ECO:0000313" key="3">
    <source>
        <dbReference type="Proteomes" id="UP000319927"/>
    </source>
</evidence>
<dbReference type="EMBL" id="VIXA01000001">
    <property type="protein sequence ID" value="TWG27025.1"/>
    <property type="molecule type" value="Genomic_DNA"/>
</dbReference>
<dbReference type="AlphaFoldDB" id="A0A561WT33"/>
<proteinExistence type="predicted"/>
<gene>
    <name evidence="2" type="ORF">FHX75_11160</name>
</gene>
<reference evidence="2 3" key="1">
    <citation type="submission" date="2019-06" db="EMBL/GenBank/DDBJ databases">
        <title>Sequencing the genomes of 1000 actinobacteria strains.</title>
        <authorList>
            <person name="Klenk H.-P."/>
        </authorList>
    </citation>
    <scope>NUCLEOTIDE SEQUENCE [LARGE SCALE GENOMIC DNA]</scope>
    <source>
        <strain evidence="2 3">DSM 102131</strain>
    </source>
</reference>
<keyword evidence="3" id="KW-1185">Reference proteome</keyword>
<keyword evidence="1" id="KW-1133">Transmembrane helix</keyword>
<feature type="transmembrane region" description="Helical" evidence="1">
    <location>
        <begin position="21"/>
        <end position="40"/>
    </location>
</feature>
<evidence type="ECO:0000256" key="1">
    <source>
        <dbReference type="SAM" id="Phobius"/>
    </source>
</evidence>
<accession>A0A561WT33</accession>
<protein>
    <recommendedName>
        <fullName evidence="4">MFS transporter</fullName>
    </recommendedName>
</protein>
<feature type="transmembrane region" description="Helical" evidence="1">
    <location>
        <begin position="46"/>
        <end position="68"/>
    </location>
</feature>
<evidence type="ECO:0008006" key="4">
    <source>
        <dbReference type="Google" id="ProtNLM"/>
    </source>
</evidence>
<dbReference type="Gene3D" id="1.20.1250.20">
    <property type="entry name" value="MFS general substrate transporter like domains"/>
    <property type="match status" value="1"/>
</dbReference>
<organism evidence="2 3">
    <name type="scientific">Micromonospora palomenae</name>
    <dbReference type="NCBI Taxonomy" id="1461247"/>
    <lineage>
        <taxon>Bacteria</taxon>
        <taxon>Bacillati</taxon>
        <taxon>Actinomycetota</taxon>
        <taxon>Actinomycetes</taxon>
        <taxon>Micromonosporales</taxon>
        <taxon>Micromonosporaceae</taxon>
        <taxon>Micromonospora</taxon>
    </lineage>
</organism>
<dbReference type="Proteomes" id="UP000319927">
    <property type="component" value="Unassembled WGS sequence"/>
</dbReference>
<keyword evidence="1" id="KW-0472">Membrane</keyword>
<feature type="transmembrane region" description="Helical" evidence="1">
    <location>
        <begin position="80"/>
        <end position="103"/>
    </location>
</feature>
<name>A0A561WT33_9ACTN</name>
<keyword evidence="1" id="KW-0812">Transmembrane</keyword>
<feature type="transmembrane region" description="Helical" evidence="1">
    <location>
        <begin position="109"/>
        <end position="127"/>
    </location>
</feature>
<dbReference type="RefSeq" id="WP_246157482.1">
    <property type="nucleotide sequence ID" value="NZ_VIXA01000001.1"/>
</dbReference>
<evidence type="ECO:0000313" key="2">
    <source>
        <dbReference type="EMBL" id="TWG27025.1"/>
    </source>
</evidence>
<dbReference type="SUPFAM" id="SSF103473">
    <property type="entry name" value="MFS general substrate transporter"/>
    <property type="match status" value="1"/>
</dbReference>